<accession>A0A6L6GCE4</accession>
<name>A0A6L6GCE4_9GAMM</name>
<dbReference type="InterPro" id="IPR027450">
    <property type="entry name" value="AlkB-like"/>
</dbReference>
<dbReference type="RefSeq" id="WP_154772062.1">
    <property type="nucleotide sequence ID" value="NZ_JAXHPF010000008.1"/>
</dbReference>
<dbReference type="Gene3D" id="2.60.120.590">
    <property type="entry name" value="Alpha-ketoglutarate-dependent dioxygenase AlkB-like"/>
    <property type="match status" value="1"/>
</dbReference>
<dbReference type="GO" id="GO:0051213">
    <property type="term" value="F:dioxygenase activity"/>
    <property type="evidence" value="ECO:0007669"/>
    <property type="project" value="UniProtKB-KW"/>
</dbReference>
<dbReference type="GeneID" id="86889166"/>
<dbReference type="EMBL" id="WLYL01000005">
    <property type="protein sequence ID" value="MTD10352.1"/>
    <property type="molecule type" value="Genomic_DNA"/>
</dbReference>
<reference evidence="2 5" key="3">
    <citation type="journal article" date="2024" name="Syst. Appl. Microbiol.">
        <title>Evidence for the occurrence of Acinetobacter faecalis in cattle feces and its emended description.</title>
        <authorList>
            <person name="Kyselkova M."/>
            <person name="Xanthopoulou K."/>
            <person name="Shestivska V."/>
            <person name="Spanelova P."/>
            <person name="Maixnerova M."/>
            <person name="Higgins P.G."/>
            <person name="Nemec A."/>
        </authorList>
    </citation>
    <scope>NUCLEOTIDE SEQUENCE [LARGE SCALE GENOMIC DNA]</scope>
    <source>
        <strain evidence="2 5">ANC 7225</strain>
    </source>
</reference>
<dbReference type="SUPFAM" id="SSF51197">
    <property type="entry name" value="Clavaminate synthase-like"/>
    <property type="match status" value="1"/>
</dbReference>
<proteinExistence type="predicted"/>
<evidence type="ECO:0000259" key="1">
    <source>
        <dbReference type="PROSITE" id="PS51471"/>
    </source>
</evidence>
<dbReference type="InterPro" id="IPR005123">
    <property type="entry name" value="Oxoglu/Fe-dep_dioxygenase_dom"/>
</dbReference>
<comment type="caution">
    <text evidence="3">The sequence shown here is derived from an EMBL/GenBank/DDBJ whole genome shotgun (WGS) entry which is preliminary data.</text>
</comment>
<reference evidence="3 4" key="1">
    <citation type="submission" date="2019-11" db="EMBL/GenBank/DDBJ databases">
        <authorList>
            <person name="An D."/>
        </authorList>
    </citation>
    <scope>NUCLEOTIDE SEQUENCE [LARGE SCALE GENOMIC DNA]</scope>
    <source>
        <strain evidence="3 4">YIM 103518</strain>
    </source>
</reference>
<gene>
    <name evidence="3" type="ORF">GIX10_02645</name>
    <name evidence="2" type="ORF">SKM48_08100</name>
</gene>
<keyword evidence="5" id="KW-1185">Reference proteome</keyword>
<dbReference type="PANTHER" id="PTHR31212">
    <property type="entry name" value="ALPHA-KETOGLUTARATE-DEPENDENT DIOXYGENASE ALKB HOMOLOG 3"/>
    <property type="match status" value="1"/>
</dbReference>
<reference evidence="2" key="2">
    <citation type="submission" date="2023-11" db="EMBL/GenBank/DDBJ databases">
        <authorList>
            <person name="Kyselkova M."/>
            <person name="Xanthopoulou K."/>
            <person name="Shestivska V."/>
            <person name="Spanelova P."/>
            <person name="Maixnerova M."/>
            <person name="Higgins P.G."/>
            <person name="Nemec A."/>
        </authorList>
    </citation>
    <scope>NUCLEOTIDE SEQUENCE</scope>
    <source>
        <strain evidence="2">ANC 7225</strain>
    </source>
</reference>
<evidence type="ECO:0000313" key="3">
    <source>
        <dbReference type="EMBL" id="MTD10352.1"/>
    </source>
</evidence>
<organism evidence="3 4">
    <name type="scientific">Acinetobacter faecalis</name>
    <dbReference type="NCBI Taxonomy" id="2665161"/>
    <lineage>
        <taxon>Bacteria</taxon>
        <taxon>Pseudomonadati</taxon>
        <taxon>Pseudomonadota</taxon>
        <taxon>Gammaproteobacteria</taxon>
        <taxon>Moraxellales</taxon>
        <taxon>Moraxellaceae</taxon>
        <taxon>Acinetobacter</taxon>
    </lineage>
</organism>
<dbReference type="InterPro" id="IPR032854">
    <property type="entry name" value="ALKBH3"/>
</dbReference>
<dbReference type="Proteomes" id="UP001284094">
    <property type="component" value="Unassembled WGS sequence"/>
</dbReference>
<evidence type="ECO:0000313" key="5">
    <source>
        <dbReference type="Proteomes" id="UP001284094"/>
    </source>
</evidence>
<feature type="domain" description="Fe2OG dioxygenase" evidence="1">
    <location>
        <begin position="104"/>
        <end position="205"/>
    </location>
</feature>
<dbReference type="GO" id="GO:0006307">
    <property type="term" value="P:DNA alkylation repair"/>
    <property type="evidence" value="ECO:0007669"/>
    <property type="project" value="InterPro"/>
</dbReference>
<evidence type="ECO:0000313" key="4">
    <source>
        <dbReference type="Proteomes" id="UP000473854"/>
    </source>
</evidence>
<evidence type="ECO:0000313" key="2">
    <source>
        <dbReference type="EMBL" id="MDY6550716.1"/>
    </source>
</evidence>
<keyword evidence="3" id="KW-0223">Dioxygenase</keyword>
<dbReference type="PROSITE" id="PS51471">
    <property type="entry name" value="FE2OG_OXY"/>
    <property type="match status" value="1"/>
</dbReference>
<dbReference type="AlphaFoldDB" id="A0A6L6GCE4"/>
<dbReference type="InterPro" id="IPR037151">
    <property type="entry name" value="AlkB-like_sf"/>
</dbReference>
<dbReference type="Pfam" id="PF13532">
    <property type="entry name" value="2OG-FeII_Oxy_2"/>
    <property type="match status" value="1"/>
</dbReference>
<sequence>MNFELFEPDYKENILPCDGVVKDFGLILNTEQSEKYLQYFLQHLAWKNDEVHLHGKYFKTDRKIAWYGDEHFQYQYSGTLKEAFVWNAGLFRLKQYIEQLVGHSFNSCLANLYENGTQGMGWHSDNELALSPKTGEETVIASLSFGATRKFSFKHKFKDHKVDMLLQSGQLIVMRGQTQKYWKHALMKSTRILEPRVNLTFRYFYPNSEA</sequence>
<dbReference type="EMBL" id="JAXHPO010000032">
    <property type="protein sequence ID" value="MDY6550716.1"/>
    <property type="molecule type" value="Genomic_DNA"/>
</dbReference>
<dbReference type="Proteomes" id="UP000473854">
    <property type="component" value="Unassembled WGS sequence"/>
</dbReference>
<keyword evidence="3" id="KW-0560">Oxidoreductase</keyword>
<protein>
    <submittedName>
        <fullName evidence="3">Alpha-ketoglutarate-dependent dioxygenase AlkB</fullName>
    </submittedName>
</protein>
<dbReference type="PANTHER" id="PTHR31212:SF4">
    <property type="entry name" value="ALPHA-KETOGLUTARATE-DEPENDENT DIOXYGENASE ALKB HOMOLOG 3"/>
    <property type="match status" value="1"/>
</dbReference>